<evidence type="ECO:0000313" key="1">
    <source>
        <dbReference type="EMBL" id="ACV77912.1"/>
    </source>
</evidence>
<organism evidence="1 2">
    <name type="scientific">Nakamurella multipartita (strain ATCC 700099 / DSM 44233 / CIP 104796 / JCM 9543 / NBRC 105858 / Y-104)</name>
    <name type="common">Microsphaera multipartita</name>
    <dbReference type="NCBI Taxonomy" id="479431"/>
    <lineage>
        <taxon>Bacteria</taxon>
        <taxon>Bacillati</taxon>
        <taxon>Actinomycetota</taxon>
        <taxon>Actinomycetes</taxon>
        <taxon>Nakamurellales</taxon>
        <taxon>Nakamurellaceae</taxon>
        <taxon>Nakamurella</taxon>
    </lineage>
</organism>
<evidence type="ECO:0000313" key="2">
    <source>
        <dbReference type="Proteomes" id="UP000002218"/>
    </source>
</evidence>
<proteinExistence type="predicted"/>
<protein>
    <submittedName>
        <fullName evidence="1">Uncharacterized protein</fullName>
    </submittedName>
</protein>
<name>C8XF26_NAKMY</name>
<dbReference type="Proteomes" id="UP000002218">
    <property type="component" value="Chromosome"/>
</dbReference>
<reference evidence="2" key="1">
    <citation type="submission" date="2009-09" db="EMBL/GenBank/DDBJ databases">
        <title>The complete genome of Nakamurella multipartita DSM 44233.</title>
        <authorList>
            <consortium name="US DOE Joint Genome Institute (JGI-PGF)"/>
            <person name="Lucas S."/>
            <person name="Copeland A."/>
            <person name="Lapidus A."/>
            <person name="Glavina del Rio T."/>
            <person name="Dalin E."/>
            <person name="Tice H."/>
            <person name="Bruce D."/>
            <person name="Goodwin L."/>
            <person name="Pitluck S."/>
            <person name="Kyrpides N."/>
            <person name="Mavromatis K."/>
            <person name="Ivanova N."/>
            <person name="Ovchinnikova G."/>
            <person name="Sims D."/>
            <person name="Meincke L."/>
            <person name="Brettin T."/>
            <person name="Detter J.C."/>
            <person name="Han C."/>
            <person name="Larimer F."/>
            <person name="Land M."/>
            <person name="Hauser L."/>
            <person name="Markowitz V."/>
            <person name="Cheng J.-F."/>
            <person name="Hugenholtz P."/>
            <person name="Woyke T."/>
            <person name="Wu D."/>
            <person name="Klenk H.-P."/>
            <person name="Eisen J.A."/>
        </authorList>
    </citation>
    <scope>NUCLEOTIDE SEQUENCE [LARGE SCALE GENOMIC DNA]</scope>
    <source>
        <strain evidence="2">ATCC 700099 / DSM 44233 / CIP 104796 / JCM 9543 / NBRC 105858 / Y-104</strain>
    </source>
</reference>
<dbReference type="AlphaFoldDB" id="C8XF26"/>
<dbReference type="InParanoid" id="C8XF26"/>
<sequence length="37" mass="3972">MASHSQSVLNNNFASLNRQLDAMWTALVAAGIIKRAA</sequence>
<accession>C8XF26</accession>
<dbReference type="KEGG" id="nml:Namu_1513"/>
<gene>
    <name evidence="1" type="ordered locus">Namu_1513</name>
</gene>
<dbReference type="HOGENOM" id="CLU_3346284_0_0_11"/>
<dbReference type="EMBL" id="CP001737">
    <property type="protein sequence ID" value="ACV77912.1"/>
    <property type="molecule type" value="Genomic_DNA"/>
</dbReference>
<reference evidence="1 2" key="2">
    <citation type="journal article" date="2010" name="Stand. Genomic Sci.">
        <title>Complete genome sequence of Nakamurella multipartita type strain (Y-104).</title>
        <authorList>
            <person name="Tice H."/>
            <person name="Mayilraj S."/>
            <person name="Sims D."/>
            <person name="Lapidus A."/>
            <person name="Nolan M."/>
            <person name="Lucas S."/>
            <person name="Glavina Del Rio T."/>
            <person name="Copeland A."/>
            <person name="Cheng J.F."/>
            <person name="Meincke L."/>
            <person name="Bruce D."/>
            <person name="Goodwin L."/>
            <person name="Pitluck S."/>
            <person name="Ivanova N."/>
            <person name="Mavromatis K."/>
            <person name="Ovchinnikova G."/>
            <person name="Pati A."/>
            <person name="Chen A."/>
            <person name="Palaniappan K."/>
            <person name="Land M."/>
            <person name="Hauser L."/>
            <person name="Chang Y.J."/>
            <person name="Jeffries C.D."/>
            <person name="Detter J.C."/>
            <person name="Brettin T."/>
            <person name="Rohde M."/>
            <person name="Goker M."/>
            <person name="Bristow J."/>
            <person name="Eisen J.A."/>
            <person name="Markowitz V."/>
            <person name="Hugenholtz P."/>
            <person name="Kyrpides N.C."/>
            <person name="Klenk H.P."/>
            <person name="Chen F."/>
        </authorList>
    </citation>
    <scope>NUCLEOTIDE SEQUENCE [LARGE SCALE GENOMIC DNA]</scope>
    <source>
        <strain evidence="2">ATCC 700099 / DSM 44233 / CIP 104796 / JCM 9543 / NBRC 105858 / Y-104</strain>
    </source>
</reference>
<keyword evidence="2" id="KW-1185">Reference proteome</keyword>